<keyword evidence="2" id="KW-1185">Reference proteome</keyword>
<evidence type="ECO:0008006" key="3">
    <source>
        <dbReference type="Google" id="ProtNLM"/>
    </source>
</evidence>
<accession>A0A081XH93</accession>
<evidence type="ECO:0000313" key="2">
    <source>
        <dbReference type="Proteomes" id="UP000028341"/>
    </source>
</evidence>
<gene>
    <name evidence="1" type="ORF">BU52_33400</name>
</gene>
<dbReference type="Proteomes" id="UP000028341">
    <property type="component" value="Unassembled WGS sequence"/>
</dbReference>
<dbReference type="AlphaFoldDB" id="A0A081XH93"/>
<proteinExistence type="predicted"/>
<dbReference type="EMBL" id="JFCB01000063">
    <property type="protein sequence ID" value="KES02916.1"/>
    <property type="molecule type" value="Genomic_DNA"/>
</dbReference>
<reference evidence="1 2" key="1">
    <citation type="submission" date="2014-02" db="EMBL/GenBank/DDBJ databases">
        <title>The genome announcement of Streptomyces toyocaensis NRRL15009.</title>
        <authorList>
            <person name="Hong H.-J."/>
            <person name="Kwun M.J."/>
        </authorList>
    </citation>
    <scope>NUCLEOTIDE SEQUENCE [LARGE SCALE GENOMIC DNA]</scope>
    <source>
        <strain evidence="1 2">NRRL 15009</strain>
    </source>
</reference>
<organism evidence="1 2">
    <name type="scientific">Streptomyces toyocaensis</name>
    <dbReference type="NCBI Taxonomy" id="55952"/>
    <lineage>
        <taxon>Bacteria</taxon>
        <taxon>Bacillati</taxon>
        <taxon>Actinomycetota</taxon>
        <taxon>Actinomycetes</taxon>
        <taxon>Kitasatosporales</taxon>
        <taxon>Streptomycetaceae</taxon>
        <taxon>Streptomyces</taxon>
    </lineage>
</organism>
<name>A0A081XH93_STRTO</name>
<protein>
    <recommendedName>
        <fullName evidence="3">Endonuclease/exonuclease/phosphatase domain-containing protein</fullName>
    </recommendedName>
</protein>
<sequence length="77" mass="8449">MTGWRLSSWHSWFGRSGIGFRFDHLFVSAPHAERVLACDYHQEAREAGLADHAVMTLRLDLPSTPGEQGEAPATGVG</sequence>
<comment type="caution">
    <text evidence="1">The sequence shown here is derived from an EMBL/GenBank/DDBJ whole genome shotgun (WGS) entry which is preliminary data.</text>
</comment>
<dbReference type="STRING" id="55952.BU52_33400"/>
<dbReference type="eggNOG" id="COG0708">
    <property type="taxonomic scope" value="Bacteria"/>
</dbReference>
<evidence type="ECO:0000313" key="1">
    <source>
        <dbReference type="EMBL" id="KES02916.1"/>
    </source>
</evidence>